<dbReference type="EMBL" id="MGFQ01000035">
    <property type="protein sequence ID" value="OGM08856.1"/>
    <property type="molecule type" value="Genomic_DNA"/>
</dbReference>
<protein>
    <submittedName>
        <fullName evidence="1">Uncharacterized protein</fullName>
    </submittedName>
</protein>
<accession>A0A1F7X1A1</accession>
<sequence>MIPARIIEIVPKVMVEWPPEPEPLQHEPSKHFLQRLHKWKKFRTIAEVENVTHIKGYDLWSILGKGDGVVKTYTELHLNQIVFIEPTETGKCKIVKI</sequence>
<evidence type="ECO:0000313" key="1">
    <source>
        <dbReference type="EMBL" id="OGM08856.1"/>
    </source>
</evidence>
<organism evidence="1 2">
    <name type="scientific">Candidatus Woesebacteria bacterium RBG_13_36_22</name>
    <dbReference type="NCBI Taxonomy" id="1802478"/>
    <lineage>
        <taxon>Bacteria</taxon>
        <taxon>Candidatus Woeseibacteriota</taxon>
    </lineage>
</organism>
<proteinExistence type="predicted"/>
<comment type="caution">
    <text evidence="1">The sequence shown here is derived from an EMBL/GenBank/DDBJ whole genome shotgun (WGS) entry which is preliminary data.</text>
</comment>
<dbReference type="AlphaFoldDB" id="A0A1F7X1A1"/>
<name>A0A1F7X1A1_9BACT</name>
<dbReference type="Proteomes" id="UP000176939">
    <property type="component" value="Unassembled WGS sequence"/>
</dbReference>
<gene>
    <name evidence="1" type="ORF">A2Z67_02505</name>
</gene>
<evidence type="ECO:0000313" key="2">
    <source>
        <dbReference type="Proteomes" id="UP000176939"/>
    </source>
</evidence>
<reference evidence="1 2" key="1">
    <citation type="journal article" date="2016" name="Nat. Commun.">
        <title>Thousands of microbial genomes shed light on interconnected biogeochemical processes in an aquifer system.</title>
        <authorList>
            <person name="Anantharaman K."/>
            <person name="Brown C.T."/>
            <person name="Hug L.A."/>
            <person name="Sharon I."/>
            <person name="Castelle C.J."/>
            <person name="Probst A.J."/>
            <person name="Thomas B.C."/>
            <person name="Singh A."/>
            <person name="Wilkins M.J."/>
            <person name="Karaoz U."/>
            <person name="Brodie E.L."/>
            <person name="Williams K.H."/>
            <person name="Hubbard S.S."/>
            <person name="Banfield J.F."/>
        </authorList>
    </citation>
    <scope>NUCLEOTIDE SEQUENCE [LARGE SCALE GENOMIC DNA]</scope>
</reference>